<dbReference type="InterPro" id="IPR002073">
    <property type="entry name" value="PDEase_catalytic_dom"/>
</dbReference>
<feature type="transmembrane region" description="Helical" evidence="8">
    <location>
        <begin position="463"/>
        <end position="481"/>
    </location>
</feature>
<keyword evidence="2 6" id="KW-0378">Hydrolase</keyword>
<dbReference type="Pfam" id="PF00233">
    <property type="entry name" value="PDEase_I"/>
    <property type="match status" value="1"/>
</dbReference>
<evidence type="ECO:0000256" key="3">
    <source>
        <dbReference type="PIRSR" id="PIRSR623088-1"/>
    </source>
</evidence>
<evidence type="ECO:0000313" key="10">
    <source>
        <dbReference type="EMBL" id="EPT29864.1"/>
    </source>
</evidence>
<feature type="compositionally biased region" description="Low complexity" evidence="7">
    <location>
        <begin position="220"/>
        <end position="235"/>
    </location>
</feature>
<dbReference type="RefSeq" id="XP_002371435.1">
    <property type="nucleotide sequence ID" value="XM_002371394.2"/>
</dbReference>
<dbReference type="InterPro" id="IPR003607">
    <property type="entry name" value="HD/PDEase_dom"/>
</dbReference>
<keyword evidence="8" id="KW-0812">Transmembrane</keyword>
<dbReference type="PROSITE" id="PS51845">
    <property type="entry name" value="PDEASE_I_2"/>
    <property type="match status" value="1"/>
</dbReference>
<dbReference type="InterPro" id="IPR023088">
    <property type="entry name" value="PDEase"/>
</dbReference>
<accession>A0A125YZR8</accession>
<feature type="active site" description="Proton donor" evidence="3">
    <location>
        <position position="813"/>
    </location>
</feature>
<feature type="compositionally biased region" description="Basic and acidic residues" evidence="7">
    <location>
        <begin position="204"/>
        <end position="219"/>
    </location>
</feature>
<dbReference type="VEuPathDB" id="ToxoDB:TGME49_280410"/>
<dbReference type="SMR" id="A0A125YZR8"/>
<feature type="binding site" evidence="4">
    <location>
        <begin position="813"/>
        <end position="817"/>
    </location>
    <ligand>
        <name>AMP</name>
        <dbReference type="ChEBI" id="CHEBI:456215"/>
    </ligand>
</feature>
<dbReference type="PANTHER" id="PTHR11347">
    <property type="entry name" value="CYCLIC NUCLEOTIDE PHOSPHODIESTERASE"/>
    <property type="match status" value="1"/>
</dbReference>
<feature type="binding site" evidence="4">
    <location>
        <position position="1019"/>
    </location>
    <ligand>
        <name>AMP</name>
        <dbReference type="ChEBI" id="CHEBI:456215"/>
    </ligand>
</feature>
<feature type="domain" description="PDEase" evidence="9">
    <location>
        <begin position="739"/>
        <end position="1071"/>
    </location>
</feature>
<evidence type="ECO:0000259" key="9">
    <source>
        <dbReference type="PROSITE" id="PS51845"/>
    </source>
</evidence>
<keyword evidence="8" id="KW-0472">Membrane</keyword>
<feature type="binding site" evidence="5">
    <location>
        <position position="854"/>
    </location>
    <ligand>
        <name>Zn(2+)</name>
        <dbReference type="ChEBI" id="CHEBI:29105"/>
        <label>2</label>
    </ligand>
</feature>
<dbReference type="CDD" id="cd00077">
    <property type="entry name" value="HDc"/>
    <property type="match status" value="1"/>
</dbReference>
<dbReference type="SMART" id="SM00471">
    <property type="entry name" value="HDc"/>
    <property type="match status" value="1"/>
</dbReference>
<feature type="compositionally biased region" description="Low complexity" evidence="7">
    <location>
        <begin position="187"/>
        <end position="199"/>
    </location>
</feature>
<dbReference type="AlphaFoldDB" id="A0A125YZR8"/>
<dbReference type="GeneID" id="7899746"/>
<feature type="transmembrane region" description="Helical" evidence="8">
    <location>
        <begin position="486"/>
        <end position="503"/>
    </location>
</feature>
<feature type="binding site" evidence="5">
    <location>
        <position position="817"/>
    </location>
    <ligand>
        <name>Zn(2+)</name>
        <dbReference type="ChEBI" id="CHEBI:29105"/>
        <label>1</label>
    </ligand>
</feature>
<feature type="transmembrane region" description="Helical" evidence="8">
    <location>
        <begin position="590"/>
        <end position="609"/>
    </location>
</feature>
<protein>
    <recommendedName>
        <fullName evidence="6">Phosphodiesterase</fullName>
        <ecNumber evidence="6">3.1.4.-</ecNumber>
    </recommendedName>
</protein>
<feature type="binding site" evidence="5">
    <location>
        <position position="966"/>
    </location>
    <ligand>
        <name>Zn(2+)</name>
        <dbReference type="ChEBI" id="CHEBI:29105"/>
        <label>1</label>
    </ligand>
</feature>
<feature type="region of interest" description="Disordered" evidence="7">
    <location>
        <begin position="1"/>
        <end position="245"/>
    </location>
</feature>
<dbReference type="EMBL" id="CM002041">
    <property type="protein sequence ID" value="EPT29864.1"/>
    <property type="molecule type" value="Genomic_DNA"/>
</dbReference>
<feature type="binding site" evidence="4">
    <location>
        <position position="966"/>
    </location>
    <ligand>
        <name>AMP</name>
        <dbReference type="ChEBI" id="CHEBI:456215"/>
    </ligand>
</feature>
<dbReference type="GO" id="GO:0007165">
    <property type="term" value="P:signal transduction"/>
    <property type="evidence" value="ECO:0007669"/>
    <property type="project" value="InterPro"/>
</dbReference>
<evidence type="ECO:0000256" key="1">
    <source>
        <dbReference type="ARBA" id="ARBA00022723"/>
    </source>
</evidence>
<keyword evidence="1 5" id="KW-0479">Metal-binding</keyword>
<sequence length="1085" mass="121591">MAAESSPSGPIESAGLAARDESPTRSSTSSLDPDQQTCEHASSLPSLRESPRASASSSGVASKAGEGPRLLTFLPQRLHEATPPQDGALPAASGHGHTDAETHAQGANPGEARPEIQAGPDSDSKTSSSPLSFLTSLAVASKQKAHAEGVSSHASSISGKRRAQGVEKLSVGSSKTALVSLDEESDVSGADSAASVLSSQWASGEDRTIGAKPVPDRARWTTTAHDATTHGDASAETLTTPEGIQSPPLSCIVAVEEQTVPPWEERGIVEGVGVVKASSLKKSGRGPKAIHFREADSEVSAPSFSDMPSLGPGMGRQESDLERRSNGEVFRPMHFSEDDEEEDEEETKRYLGRSQTGDPGWRGLRWQMRSMWRYVAAINNDEATMKNATGPYRVLRGCDCKCFPLAFKERRAECDYRNFNIRRMPLRLVIVFPVLCTIYAISYGTCRRFCPDCYLAAPFDGELVVSVFLLTVATLGAHFYLLYEYLELFVVLTLCLLSTYRSAMRLSTLAGAIRDPANFGVIFPYYGINGILESFLLCFTIVTFLGVRFAYAMWATLYFLAWSAPIAILSMHLSVKLIREPERVWSEWEGLLHILPFLLIVLTLVSAYYEERKKRVLFWNLRISDSRLKLLEKQVQLRRLKRRVDTGTPLDCILGNLSEALEALKRPTPLNREEIFALMQETINMLTTSENVYQVQAEYVDNDFTRSFIRDLRMHSREASDFAVSRLNTLATRRRSVISGRVETTRTELLEEIGNSWDVNMFMLRLKLPRPLVEVGYVLLSPFALSPDACLNTQLLRKFLCEVDKAYRNCPYHNSLHGSMVCHLSICLLEMLRLRESLGDLEEASLIIAALCHDIAHPGRNNNFMVNANTPLALTYNDISVLENMHASLTFKLLLDRRLGLLNHLHREAYRSFRMTVIELIMSTDMKTHFEQIANFRVRRQKEEFDPINNYDDRQKVMSMIIKSADIGHGTLPWADHERWCNLVVQEFYEQGDEEKRLGLPVSFLCDRDQHDREFFKSQVGFLDFVVKPLYEELKALETQLNLNPQLPIENICLKNLQENISEWKKKNEERRASLEPAGLEVGGA</sequence>
<dbReference type="PRINTS" id="PR00387">
    <property type="entry name" value="PDIESTERASE1"/>
</dbReference>
<dbReference type="InterPro" id="IPR036971">
    <property type="entry name" value="PDEase_catalytic_dom_sf"/>
</dbReference>
<comment type="cofactor">
    <cofactor evidence="6">
        <name>a divalent metal cation</name>
        <dbReference type="ChEBI" id="CHEBI:60240"/>
    </cofactor>
    <text evidence="6">Binds 2 divalent metal cations per subunit. Site 1 may preferentially bind zinc ions, while site 2 has a preference for magnesium and/or manganese ions.</text>
</comment>
<feature type="transmembrane region" description="Helical" evidence="8">
    <location>
        <begin position="426"/>
        <end position="443"/>
    </location>
</feature>
<feature type="compositionally biased region" description="Low complexity" evidence="7">
    <location>
        <begin position="45"/>
        <end position="65"/>
    </location>
</feature>
<feature type="binding site" evidence="5">
    <location>
        <position position="853"/>
    </location>
    <ligand>
        <name>Zn(2+)</name>
        <dbReference type="ChEBI" id="CHEBI:29105"/>
        <label>1</label>
    </ligand>
</feature>
<evidence type="ECO:0000256" key="4">
    <source>
        <dbReference type="PIRSR" id="PIRSR623088-2"/>
    </source>
</evidence>
<dbReference type="PROSITE" id="PS00126">
    <property type="entry name" value="PDEASE_I_1"/>
    <property type="match status" value="1"/>
</dbReference>
<gene>
    <name evidence="10" type="ORF">TGME49_280410</name>
</gene>
<dbReference type="EC" id="3.1.4.-" evidence="6"/>
<feature type="compositionally biased region" description="Polar residues" evidence="7">
    <location>
        <begin position="24"/>
        <end position="44"/>
    </location>
</feature>
<feature type="transmembrane region" description="Helical" evidence="8">
    <location>
        <begin position="523"/>
        <end position="545"/>
    </location>
</feature>
<dbReference type="Proteomes" id="UP000001529">
    <property type="component" value="Chromosome VIIa"/>
</dbReference>
<name>A0A125YZR8_TOXGM</name>
<feature type="compositionally biased region" description="Low complexity" evidence="7">
    <location>
        <begin position="125"/>
        <end position="136"/>
    </location>
</feature>
<dbReference type="OrthoDB" id="546632at2759"/>
<evidence type="ECO:0000256" key="7">
    <source>
        <dbReference type="SAM" id="MobiDB-lite"/>
    </source>
</evidence>
<feature type="compositionally biased region" description="Basic and acidic residues" evidence="7">
    <location>
        <begin position="317"/>
        <end position="326"/>
    </location>
</feature>
<keyword evidence="8" id="KW-1133">Transmembrane helix</keyword>
<evidence type="ECO:0000256" key="2">
    <source>
        <dbReference type="ARBA" id="ARBA00022801"/>
    </source>
</evidence>
<evidence type="ECO:0000313" key="11">
    <source>
        <dbReference type="Proteomes" id="UP000001529"/>
    </source>
</evidence>
<dbReference type="GO" id="GO:0004114">
    <property type="term" value="F:3',5'-cyclic-nucleotide phosphodiesterase activity"/>
    <property type="evidence" value="ECO:0007669"/>
    <property type="project" value="InterPro"/>
</dbReference>
<keyword evidence="11" id="KW-1185">Reference proteome</keyword>
<dbReference type="Gene3D" id="1.10.1300.10">
    <property type="entry name" value="3'5'-cyclic nucleotide phosphodiesterase, catalytic domain"/>
    <property type="match status" value="1"/>
</dbReference>
<evidence type="ECO:0000256" key="6">
    <source>
        <dbReference type="RuleBase" id="RU363067"/>
    </source>
</evidence>
<reference evidence="10" key="1">
    <citation type="submission" date="2013-04" db="EMBL/GenBank/DDBJ databases">
        <authorList>
            <person name="Sibley D."/>
            <person name="Venepally P."/>
            <person name="Karamycheva S."/>
            <person name="Hadjithomas M."/>
            <person name="Khan A."/>
            <person name="Brunk B."/>
            <person name="Roos D."/>
            <person name="Caler E."/>
            <person name="Lorenzi H."/>
        </authorList>
    </citation>
    <scope>NUCLEOTIDE SEQUENCE [LARGE SCALE GENOMIC DNA]</scope>
    <source>
        <strain evidence="10">ME49</strain>
    </source>
</reference>
<dbReference type="KEGG" id="tgo:TGME49_280410"/>
<feature type="binding site" evidence="5">
    <location>
        <position position="854"/>
    </location>
    <ligand>
        <name>Zn(2+)</name>
        <dbReference type="ChEBI" id="CHEBI:29105"/>
        <label>1</label>
    </ligand>
</feature>
<dbReference type="SUPFAM" id="SSF109604">
    <property type="entry name" value="HD-domain/PDEase-like"/>
    <property type="match status" value="1"/>
</dbReference>
<feature type="region of interest" description="Disordered" evidence="7">
    <location>
        <begin position="296"/>
        <end position="354"/>
    </location>
</feature>
<organism evidence="10 11">
    <name type="scientific">Toxoplasma gondii (strain ATCC 50611 / Me49)</name>
    <dbReference type="NCBI Taxonomy" id="508771"/>
    <lineage>
        <taxon>Eukaryota</taxon>
        <taxon>Sar</taxon>
        <taxon>Alveolata</taxon>
        <taxon>Apicomplexa</taxon>
        <taxon>Conoidasida</taxon>
        <taxon>Coccidia</taxon>
        <taxon>Eucoccidiorida</taxon>
        <taxon>Eimeriorina</taxon>
        <taxon>Sarcocystidae</taxon>
        <taxon>Toxoplasma</taxon>
    </lineage>
</organism>
<feature type="transmembrane region" description="Helical" evidence="8">
    <location>
        <begin position="557"/>
        <end position="578"/>
    </location>
</feature>
<dbReference type="InterPro" id="IPR023174">
    <property type="entry name" value="PDEase_CS"/>
</dbReference>
<feature type="binding site" evidence="4">
    <location>
        <position position="854"/>
    </location>
    <ligand>
        <name>AMP</name>
        <dbReference type="ChEBI" id="CHEBI:456215"/>
    </ligand>
</feature>
<dbReference type="EMBL" id="KE138829">
    <property type="protein sequence ID" value="EPT29864.1"/>
    <property type="molecule type" value="Genomic_DNA"/>
</dbReference>
<comment type="similarity">
    <text evidence="6">Belongs to the cyclic nucleotide phosphodiesterase family.</text>
</comment>
<dbReference type="GO" id="GO:0046872">
    <property type="term" value="F:metal ion binding"/>
    <property type="evidence" value="ECO:0007669"/>
    <property type="project" value="UniProtKB-KW"/>
</dbReference>
<evidence type="ECO:0000256" key="8">
    <source>
        <dbReference type="SAM" id="Phobius"/>
    </source>
</evidence>
<evidence type="ECO:0000256" key="5">
    <source>
        <dbReference type="PIRSR" id="PIRSR623088-3"/>
    </source>
</evidence>
<proteinExistence type="inferred from homology"/>